<dbReference type="InterPro" id="IPR003439">
    <property type="entry name" value="ABC_transporter-like_ATP-bd"/>
</dbReference>
<evidence type="ECO:0000256" key="3">
    <source>
        <dbReference type="ARBA" id="ARBA00022448"/>
    </source>
</evidence>
<feature type="transmembrane region" description="Helical" evidence="14">
    <location>
        <begin position="1192"/>
        <end position="1209"/>
    </location>
</feature>
<evidence type="ECO:0000256" key="7">
    <source>
        <dbReference type="ARBA" id="ARBA00022741"/>
    </source>
</evidence>
<evidence type="ECO:0000313" key="18">
    <source>
        <dbReference type="EnsemblMetazoa" id="KAF7490644.1"/>
    </source>
</evidence>
<reference evidence="17" key="2">
    <citation type="submission" date="2020-01" db="EMBL/GenBank/DDBJ databases">
        <authorList>
            <person name="Korhonen P.K.K."/>
            <person name="Guangxu M.G."/>
            <person name="Wang T.W."/>
            <person name="Stroehlein A.J.S."/>
            <person name="Young N.D."/>
            <person name="Ang C.-S.A."/>
            <person name="Fernando D.W.F."/>
            <person name="Lu H.L."/>
            <person name="Taylor S.T."/>
            <person name="Ehtesham M.E.M."/>
            <person name="Najaraj S.H.N."/>
            <person name="Harsha G.H.G."/>
            <person name="Madugundu A.M."/>
            <person name="Renuse S.R."/>
            <person name="Holt D.H."/>
            <person name="Pandey A.P."/>
            <person name="Papenfuss A.P."/>
            <person name="Gasser R.B.G."/>
            <person name="Fischer K.F."/>
        </authorList>
    </citation>
    <scope>NUCLEOTIDE SEQUENCE</scope>
    <source>
        <strain evidence="17">SSS_KF_BRIS2020</strain>
    </source>
</reference>
<dbReference type="GO" id="GO:0005524">
    <property type="term" value="F:ATP binding"/>
    <property type="evidence" value="ECO:0007669"/>
    <property type="project" value="UniProtKB-KW"/>
</dbReference>
<feature type="transmembrane region" description="Helical" evidence="14">
    <location>
        <begin position="1065"/>
        <end position="1083"/>
    </location>
</feature>
<feature type="transmembrane region" description="Helical" evidence="14">
    <location>
        <begin position="153"/>
        <end position="172"/>
    </location>
</feature>
<feature type="transmembrane region" description="Helical" evidence="14">
    <location>
        <begin position="430"/>
        <end position="449"/>
    </location>
</feature>
<keyword evidence="8" id="KW-0067">ATP-binding</keyword>
<dbReference type="InterPro" id="IPR027417">
    <property type="entry name" value="P-loop_NTPase"/>
</dbReference>
<evidence type="ECO:0000256" key="6">
    <source>
        <dbReference type="ARBA" id="ARBA00022737"/>
    </source>
</evidence>
<evidence type="ECO:0000256" key="4">
    <source>
        <dbReference type="ARBA" id="ARBA00022554"/>
    </source>
</evidence>
<evidence type="ECO:0000256" key="13">
    <source>
        <dbReference type="SAM" id="MobiDB-lite"/>
    </source>
</evidence>
<dbReference type="InterPro" id="IPR011527">
    <property type="entry name" value="ABC1_TM_dom"/>
</dbReference>
<dbReference type="PROSITE" id="PS50893">
    <property type="entry name" value="ABC_TRANSPORTER_2"/>
    <property type="match status" value="2"/>
</dbReference>
<keyword evidence="6" id="KW-0677">Repeat</keyword>
<evidence type="ECO:0000313" key="19">
    <source>
        <dbReference type="Proteomes" id="UP000070412"/>
    </source>
</evidence>
<dbReference type="OrthoDB" id="6412548at2759"/>
<feature type="compositionally biased region" description="Polar residues" evidence="13">
    <location>
        <begin position="1015"/>
        <end position="1036"/>
    </location>
</feature>
<dbReference type="InterPro" id="IPR050173">
    <property type="entry name" value="ABC_transporter_C-like"/>
</dbReference>
<name>A0A834R4C7_SARSC</name>
<feature type="compositionally biased region" description="Basic and acidic residues" evidence="13">
    <location>
        <begin position="184"/>
        <end position="202"/>
    </location>
</feature>
<evidence type="ECO:0000256" key="1">
    <source>
        <dbReference type="ARBA" id="ARBA00004128"/>
    </source>
</evidence>
<keyword evidence="10 14" id="KW-0472">Membrane</keyword>
<dbReference type="Gene3D" id="3.40.50.300">
    <property type="entry name" value="P-loop containing nucleotide triphosphate hydrolases"/>
    <property type="match status" value="2"/>
</dbReference>
<feature type="region of interest" description="Disordered" evidence="13">
    <location>
        <begin position="178"/>
        <end position="202"/>
    </location>
</feature>
<evidence type="ECO:0000259" key="15">
    <source>
        <dbReference type="PROSITE" id="PS50893"/>
    </source>
</evidence>
<dbReference type="GO" id="GO:0005774">
    <property type="term" value="C:vacuolar membrane"/>
    <property type="evidence" value="ECO:0007669"/>
    <property type="project" value="UniProtKB-SubCell"/>
</dbReference>
<feature type="transmembrane region" description="Helical" evidence="14">
    <location>
        <begin position="331"/>
        <end position="351"/>
    </location>
</feature>
<dbReference type="InterPro" id="IPR003593">
    <property type="entry name" value="AAA+_ATPase"/>
</dbReference>
<dbReference type="FunFam" id="3.40.50.300:FF:000997">
    <property type="entry name" value="Multidrug resistance-associated protein 1"/>
    <property type="match status" value="1"/>
</dbReference>
<dbReference type="FunFam" id="3.40.50.300:FF:000074">
    <property type="entry name" value="Multidrug resistance-associated protein 5 isoform 1"/>
    <property type="match status" value="1"/>
</dbReference>
<protein>
    <recommendedName>
        <fullName evidence="11">ABC-type glutathione-S-conjugate transporter</fullName>
        <ecNumber evidence="11">7.6.2.3</ecNumber>
    </recommendedName>
</protein>
<dbReference type="CDD" id="cd18595">
    <property type="entry name" value="ABC_6TM_MRP1_2_3_6_D1_like"/>
    <property type="match status" value="1"/>
</dbReference>
<dbReference type="CDD" id="cd18603">
    <property type="entry name" value="ABC_6TM_MRP1_2_3_6_D2_like"/>
    <property type="match status" value="1"/>
</dbReference>
<dbReference type="GO" id="GO:0016887">
    <property type="term" value="F:ATP hydrolysis activity"/>
    <property type="evidence" value="ECO:0007669"/>
    <property type="project" value="InterPro"/>
</dbReference>
<dbReference type="Proteomes" id="UP000070412">
    <property type="component" value="Unassembled WGS sequence"/>
</dbReference>
<comment type="similarity">
    <text evidence="2">Belongs to the ABC transporter superfamily. ABCC family. Conjugate transporter (TC 3.A.1.208) subfamily.</text>
</comment>
<dbReference type="SMART" id="SM00382">
    <property type="entry name" value="AAA"/>
    <property type="match status" value="2"/>
</dbReference>
<keyword evidence="7" id="KW-0547">Nucleotide-binding</keyword>
<dbReference type="PANTHER" id="PTHR24223">
    <property type="entry name" value="ATP-BINDING CASSETTE SUB-FAMILY C"/>
    <property type="match status" value="1"/>
</dbReference>
<feature type="domain" description="ABC transporter" evidence="15">
    <location>
        <begin position="1401"/>
        <end position="1635"/>
    </location>
</feature>
<feature type="domain" description="ABC transmembrane type-1" evidence="16">
    <location>
        <begin position="292"/>
        <end position="574"/>
    </location>
</feature>
<dbReference type="EC" id="7.6.2.3" evidence="11"/>
<evidence type="ECO:0000256" key="9">
    <source>
        <dbReference type="ARBA" id="ARBA00022989"/>
    </source>
</evidence>
<feature type="transmembrane region" description="Helical" evidence="14">
    <location>
        <begin position="557"/>
        <end position="579"/>
    </location>
</feature>
<comment type="subcellular location">
    <subcellularLocation>
        <location evidence="1">Vacuole membrane</location>
        <topology evidence="1">Multi-pass membrane protein</topology>
    </subcellularLocation>
</comment>
<dbReference type="CDD" id="cd03250">
    <property type="entry name" value="ABCC_MRP_domain1"/>
    <property type="match status" value="1"/>
</dbReference>
<keyword evidence="5 14" id="KW-0812">Transmembrane</keyword>
<feature type="region of interest" description="Disordered" evidence="13">
    <location>
        <begin position="605"/>
        <end position="624"/>
    </location>
</feature>
<evidence type="ECO:0000259" key="16">
    <source>
        <dbReference type="PROSITE" id="PS50929"/>
    </source>
</evidence>
<dbReference type="Pfam" id="PF00005">
    <property type="entry name" value="ABC_tran"/>
    <property type="match status" value="2"/>
</dbReference>
<feature type="region of interest" description="Disordered" evidence="13">
    <location>
        <begin position="652"/>
        <end position="676"/>
    </location>
</feature>
<feature type="transmembrane region" description="Helical" evidence="14">
    <location>
        <begin position="1215"/>
        <end position="1235"/>
    </location>
</feature>
<keyword evidence="19" id="KW-1185">Reference proteome</keyword>
<dbReference type="EnsemblMetazoa" id="SSS_1393s_mrna">
    <property type="protein sequence ID" value="KAF7490644.1"/>
    <property type="gene ID" value="SSS_1393"/>
</dbReference>
<dbReference type="PANTHER" id="PTHR24223:SF443">
    <property type="entry name" value="MULTIDRUG-RESISTANCE LIKE PROTEIN 1, ISOFORM I"/>
    <property type="match status" value="1"/>
</dbReference>
<evidence type="ECO:0000256" key="14">
    <source>
        <dbReference type="SAM" id="Phobius"/>
    </source>
</evidence>
<evidence type="ECO:0000256" key="2">
    <source>
        <dbReference type="ARBA" id="ARBA00009726"/>
    </source>
</evidence>
<feature type="transmembrane region" description="Helical" evidence="14">
    <location>
        <begin position="1304"/>
        <end position="1322"/>
    </location>
</feature>
<reference evidence="18" key="3">
    <citation type="submission" date="2022-06" db="UniProtKB">
        <authorList>
            <consortium name="EnsemblMetazoa"/>
        </authorList>
    </citation>
    <scope>IDENTIFICATION</scope>
</reference>
<feature type="domain" description="ABC transporter" evidence="15">
    <location>
        <begin position="737"/>
        <end position="963"/>
    </location>
</feature>
<feature type="transmembrane region" description="Helical" evidence="14">
    <location>
        <begin position="36"/>
        <end position="57"/>
    </location>
</feature>
<organism evidence="17">
    <name type="scientific">Sarcoptes scabiei</name>
    <name type="common">Itch mite</name>
    <name type="synonym">Acarus scabiei</name>
    <dbReference type="NCBI Taxonomy" id="52283"/>
    <lineage>
        <taxon>Eukaryota</taxon>
        <taxon>Metazoa</taxon>
        <taxon>Ecdysozoa</taxon>
        <taxon>Arthropoda</taxon>
        <taxon>Chelicerata</taxon>
        <taxon>Arachnida</taxon>
        <taxon>Acari</taxon>
        <taxon>Acariformes</taxon>
        <taxon>Sarcoptiformes</taxon>
        <taxon>Astigmata</taxon>
        <taxon>Psoroptidia</taxon>
        <taxon>Sarcoptoidea</taxon>
        <taxon>Sarcoptidae</taxon>
        <taxon>Sarcoptinae</taxon>
        <taxon>Sarcoptes</taxon>
    </lineage>
</organism>
<evidence type="ECO:0000256" key="5">
    <source>
        <dbReference type="ARBA" id="ARBA00022692"/>
    </source>
</evidence>
<dbReference type="CDD" id="cd03244">
    <property type="entry name" value="ABCC_MRP_domain2"/>
    <property type="match status" value="1"/>
</dbReference>
<feature type="transmembrane region" description="Helical" evidence="14">
    <location>
        <begin position="6"/>
        <end position="24"/>
    </location>
</feature>
<accession>A0A834R4C7</accession>
<sequence length="1644" mass="188311">MFSLDANWYCGDSIWIALCLIFWLMKNRGLNTSGIIWFYLGLLSTSLLIESIFILQIKFQKNLSASYDDANSNWNRSIVNKQQSIASLLDEKQTDSYDRKISTNYINDNINNNNNSNGTDRTQVNIKNSKEDGKTCLLRARNNLDNQNTLNSALLLINCLLTIALFIQSFIADTNGSIDAQNDSNHKETDPQQNSEKKKPENPKWSVSFFSRITYHWFTSLTWIGFRRPITSEDVWNVRLEDQSDYNYQMFQTKLEQFRINFETKKSKLLRSDRFKVSIIRIIWSNLHWYLLGGSLAKLVNDILIFLNPMIMKLLIDFVEQSNEPNWHGYVYSIGMFLITSGQIFALNYYFQRMTIAGQRIQTQLIGAIYRKSLKLSNSSRSKFTVGQIVNLMAVDARRFVAITPFINLIWSAPVQIIIALSLLWQQLGIAVLGGFFFLLILLPINAYLNNISKRWMRKQMQYKDERVKAMNEILSGMKIIKLYAWEEAFQKQIDSIRSKELRTLKRIRYINCILQVLWTLAPFLVSFITFGLYVIIDENNNLTASKAFVSLSLFNILRFPLTMLPMLINLIIMTNVSIKRLNNFLSSKESTNYVKCIDEQRRERSDNRIDRSNNRNDINEARNNEDGGGVDDYCLILDNCSFSWFSPTGDDDDDVEVDEKNQNKKTINNGDRNLDNKNNNIIVNRFQNRNMKKRSLFAERKKNDQCITINNSVLNRTIVDNNNNNNNNNNHNDSDVRDDENFVDVENRKSFLQEISMRIRSKSFVAIVGNVGSGKSSLLNAILSNMELTNGSINILKTNRIAYTPQEAWILNRTLRDNILFDREMNEELYKKIVFGCALELDFQTLPGNDLTEIGEKGINLSGGQKARISLARACYNQADIYLLDDPLSAVDSHVGQHIFKHILSNESGLLRDRTRILVTNNLSVLPHTDYIYVLQDGKLIEQGHYEDLMKRNNYLANLVQQYRQDHKESDDNSSSENDNNDDDDDGNYRDDVNSIKSSKKLSFTSIRSRKSSRTQSNLSNRNIENNLVNQNQKSPPLNNVIDRLIEKETTETGQVKFMIYVRYFKAVSIVWCLATIINYVLSQTSNAGAIVWLSIWSQRSQTETNMLYSTTLYYLAIYGLIGALQGLFNALGWISMTEGTIGSSRSLHNRMLESIFHSPMSFFDITPLGRILNRFSGDIDVIDNSIQDNLRGLIFCVFGSISTMIIISIEIPIFLTIIGPVAICFYLIQKLFISTARQLKRIESITRSPIYSHFSETLSGVTSIRAYAIQEEFIEKINQNVDKNNSLSIALIIANRWLGIRLELIANFIVLFAAIFAVIYRNEMDPSSVGLIISYALSTTQNLNFLVRTATELETNIVAAERICQYTDLKREAEWIVEGNNENDRESNIPKNWPSEGRIEFLNYSTRYREGSELVLKQISTSIRSCERIGIVGRTGAGKSSLTLALFRLIEPVDGTIKIDGVNISKIGLHQLRRCLTIIPQDPVLFSGTIRSNLDPFDKFTDEQLWRCLEQAHLKRFVQSLDSNLQYKICESGTNLSVGQRQLICLARALLRKTKILVLDEATAAVDLETDSLIQETIKQSFNDCTILTIAHRLNTILDYDRILVLNGGKIAEFDSPENLLSNSSSIFYSMVNSHREISNDD</sequence>
<evidence type="ECO:0000256" key="10">
    <source>
        <dbReference type="ARBA" id="ARBA00023136"/>
    </source>
</evidence>
<dbReference type="InterPro" id="IPR017871">
    <property type="entry name" value="ABC_transporter-like_CS"/>
</dbReference>
<evidence type="ECO:0000256" key="8">
    <source>
        <dbReference type="ARBA" id="ARBA00022840"/>
    </source>
</evidence>
<dbReference type="SUPFAM" id="SSF52540">
    <property type="entry name" value="P-loop containing nucleoside triphosphate hydrolases"/>
    <property type="match status" value="2"/>
</dbReference>
<feature type="transmembrane region" description="Helical" evidence="14">
    <location>
        <begin position="400"/>
        <end position="424"/>
    </location>
</feature>
<keyword evidence="3" id="KW-0813">Transport</keyword>
<dbReference type="EMBL" id="WVUK01000062">
    <property type="protein sequence ID" value="KAF7490644.1"/>
    <property type="molecule type" value="Genomic_DNA"/>
</dbReference>
<evidence type="ECO:0000313" key="17">
    <source>
        <dbReference type="EMBL" id="KAF7490644.1"/>
    </source>
</evidence>
<feature type="region of interest" description="Disordered" evidence="13">
    <location>
        <begin position="965"/>
        <end position="1036"/>
    </location>
</feature>
<dbReference type="GO" id="GO:0015431">
    <property type="term" value="F:ABC-type glutathione S-conjugate transporter activity"/>
    <property type="evidence" value="ECO:0007669"/>
    <property type="project" value="UniProtKB-EC"/>
</dbReference>
<feature type="domain" description="ABC transmembrane type-1" evidence="16">
    <location>
        <begin position="1082"/>
        <end position="1357"/>
    </location>
</feature>
<reference evidence="19" key="1">
    <citation type="journal article" date="2020" name="PLoS Negl. Trop. Dis.">
        <title>High-quality nuclear genome for Sarcoptes scabiei-A critical resource for a neglected parasite.</title>
        <authorList>
            <person name="Korhonen P.K."/>
            <person name="Gasser R.B."/>
            <person name="Ma G."/>
            <person name="Wang T."/>
            <person name="Stroehlein A.J."/>
            <person name="Young N.D."/>
            <person name="Ang C.S."/>
            <person name="Fernando D.D."/>
            <person name="Lu H.C."/>
            <person name="Taylor S."/>
            <person name="Reynolds S.L."/>
            <person name="Mofiz E."/>
            <person name="Najaraj S.H."/>
            <person name="Gowda H."/>
            <person name="Madugundu A."/>
            <person name="Renuse S."/>
            <person name="Holt D."/>
            <person name="Pandey A."/>
            <person name="Papenfuss A.T."/>
            <person name="Fischer K."/>
        </authorList>
    </citation>
    <scope>NUCLEOTIDE SEQUENCE [LARGE SCALE GENOMIC DNA]</scope>
</reference>
<evidence type="ECO:0000256" key="11">
    <source>
        <dbReference type="ARBA" id="ARBA00024220"/>
    </source>
</evidence>
<dbReference type="Pfam" id="PF00664">
    <property type="entry name" value="ABC_membrane"/>
    <property type="match status" value="2"/>
</dbReference>
<dbReference type="SUPFAM" id="SSF90123">
    <property type="entry name" value="ABC transporter transmembrane region"/>
    <property type="match status" value="2"/>
</dbReference>
<dbReference type="Gene3D" id="1.20.1560.10">
    <property type="entry name" value="ABC transporter type 1, transmembrane domain"/>
    <property type="match status" value="2"/>
</dbReference>
<dbReference type="PROSITE" id="PS00211">
    <property type="entry name" value="ABC_TRANSPORTER_1"/>
    <property type="match status" value="1"/>
</dbReference>
<dbReference type="InterPro" id="IPR036640">
    <property type="entry name" value="ABC1_TM_sf"/>
</dbReference>
<evidence type="ECO:0000256" key="12">
    <source>
        <dbReference type="ARBA" id="ARBA00047523"/>
    </source>
</evidence>
<comment type="catalytic activity">
    <reaction evidence="12">
        <text>leukotriene C4(in) + ATP + H2O = leukotriene C4(out) + ADP + phosphate + H(+)</text>
        <dbReference type="Rhea" id="RHEA:38963"/>
        <dbReference type="ChEBI" id="CHEBI:15377"/>
        <dbReference type="ChEBI" id="CHEBI:15378"/>
        <dbReference type="ChEBI" id="CHEBI:30616"/>
        <dbReference type="ChEBI" id="CHEBI:43474"/>
        <dbReference type="ChEBI" id="CHEBI:57973"/>
        <dbReference type="ChEBI" id="CHEBI:456216"/>
    </reaction>
    <physiologicalReaction direction="left-to-right" evidence="12">
        <dbReference type="Rhea" id="RHEA:38964"/>
    </physiologicalReaction>
</comment>
<proteinExistence type="inferred from homology"/>
<feature type="transmembrane region" description="Helical" evidence="14">
    <location>
        <begin position="510"/>
        <end position="537"/>
    </location>
</feature>
<dbReference type="GO" id="GO:0000323">
    <property type="term" value="C:lytic vacuole"/>
    <property type="evidence" value="ECO:0007669"/>
    <property type="project" value="UniProtKB-ARBA"/>
</dbReference>
<dbReference type="FunFam" id="1.20.1560.10:FF:000001">
    <property type="entry name" value="ATP-binding cassette subfamily C member 1"/>
    <property type="match status" value="1"/>
</dbReference>
<keyword evidence="9 14" id="KW-1133">Transmembrane helix</keyword>
<gene>
    <name evidence="17" type="ORF">SSS_1393</name>
</gene>
<feature type="transmembrane region" description="Helical" evidence="14">
    <location>
        <begin position="1114"/>
        <end position="1138"/>
    </location>
</feature>
<dbReference type="FunFam" id="1.20.1560.10:FF:000020">
    <property type="entry name" value="ABC metal ion transporter"/>
    <property type="match status" value="1"/>
</dbReference>
<dbReference type="PROSITE" id="PS50929">
    <property type="entry name" value="ABC_TM1F"/>
    <property type="match status" value="2"/>
</dbReference>
<keyword evidence="4" id="KW-0926">Vacuole</keyword>